<dbReference type="SUPFAM" id="SSF49899">
    <property type="entry name" value="Concanavalin A-like lectins/glucanases"/>
    <property type="match status" value="1"/>
</dbReference>
<dbReference type="AlphaFoldDB" id="A0AAV0H4I7"/>
<keyword evidence="3" id="KW-1185">Reference proteome</keyword>
<dbReference type="Pfam" id="PF08787">
    <property type="entry name" value="Alginate_lyase2"/>
    <property type="match status" value="1"/>
</dbReference>
<evidence type="ECO:0000259" key="1">
    <source>
        <dbReference type="Pfam" id="PF08787"/>
    </source>
</evidence>
<comment type="caution">
    <text evidence="2">The sequence shown here is derived from an EMBL/GenBank/DDBJ whole genome shotgun (WGS) entry which is preliminary data.</text>
</comment>
<evidence type="ECO:0000313" key="2">
    <source>
        <dbReference type="EMBL" id="CAI0380087.1"/>
    </source>
</evidence>
<dbReference type="Proteomes" id="UP001154282">
    <property type="component" value="Unassembled WGS sequence"/>
</dbReference>
<feature type="domain" description="Alginate lyase 2" evidence="1">
    <location>
        <begin position="1"/>
        <end position="97"/>
    </location>
</feature>
<gene>
    <name evidence="2" type="ORF">LITE_LOCUS2520</name>
</gene>
<evidence type="ECO:0000313" key="3">
    <source>
        <dbReference type="Proteomes" id="UP001154282"/>
    </source>
</evidence>
<dbReference type="PANTHER" id="PTHR33681">
    <property type="entry name" value="BINDING PROTEIN, PUTATIVE, EXPRESSED-RELATED"/>
    <property type="match status" value="1"/>
</dbReference>
<sequence>MQVFGASGHATTLMLRVYGDNLAVYRSKILSNIHNRWFRLNVFHDVDDSKVMVYIDGSLVYKGVDHGGKSHYFKFGVYAQDDDSHLMESRWKGIKIFKKKK</sequence>
<proteinExistence type="predicted"/>
<dbReference type="InterPro" id="IPR013320">
    <property type="entry name" value="ConA-like_dom_sf"/>
</dbReference>
<dbReference type="InterPro" id="IPR014895">
    <property type="entry name" value="Alginate_lyase_2"/>
</dbReference>
<accession>A0AAV0H4I7</accession>
<name>A0AAV0H4I7_9ROSI</name>
<protein>
    <recommendedName>
        <fullName evidence="1">Alginate lyase 2 domain-containing protein</fullName>
    </recommendedName>
</protein>
<dbReference type="PANTHER" id="PTHR33681:SF4">
    <property type="entry name" value="OS12G0171100 PROTEIN"/>
    <property type="match status" value="1"/>
</dbReference>
<reference evidence="2" key="1">
    <citation type="submission" date="2022-08" db="EMBL/GenBank/DDBJ databases">
        <authorList>
            <person name="Gutierrez-Valencia J."/>
        </authorList>
    </citation>
    <scope>NUCLEOTIDE SEQUENCE</scope>
</reference>
<organism evidence="2 3">
    <name type="scientific">Linum tenue</name>
    <dbReference type="NCBI Taxonomy" id="586396"/>
    <lineage>
        <taxon>Eukaryota</taxon>
        <taxon>Viridiplantae</taxon>
        <taxon>Streptophyta</taxon>
        <taxon>Embryophyta</taxon>
        <taxon>Tracheophyta</taxon>
        <taxon>Spermatophyta</taxon>
        <taxon>Magnoliopsida</taxon>
        <taxon>eudicotyledons</taxon>
        <taxon>Gunneridae</taxon>
        <taxon>Pentapetalae</taxon>
        <taxon>rosids</taxon>
        <taxon>fabids</taxon>
        <taxon>Malpighiales</taxon>
        <taxon>Linaceae</taxon>
        <taxon>Linum</taxon>
    </lineage>
</organism>
<dbReference type="Gene3D" id="2.60.120.200">
    <property type="match status" value="1"/>
</dbReference>
<dbReference type="EMBL" id="CAMGYJ010000002">
    <property type="protein sequence ID" value="CAI0380087.1"/>
    <property type="molecule type" value="Genomic_DNA"/>
</dbReference>